<evidence type="ECO:0000313" key="1">
    <source>
        <dbReference type="EMBL" id="KKK38287.1"/>
    </source>
</evidence>
<dbReference type="EMBL" id="LAYY01000008">
    <property type="protein sequence ID" value="KKK38287.1"/>
    <property type="molecule type" value="Genomic_DNA"/>
</dbReference>
<keyword evidence="2" id="KW-1185">Reference proteome</keyword>
<comment type="caution">
    <text evidence="1">The sequence shown here is derived from an EMBL/GenBank/DDBJ whole genome shotgun (WGS) entry which is preliminary data.</text>
</comment>
<organism evidence="1 2">
    <name type="scientific">Mesobacillus campisalis</name>
    <dbReference type="NCBI Taxonomy" id="1408103"/>
    <lineage>
        <taxon>Bacteria</taxon>
        <taxon>Bacillati</taxon>
        <taxon>Bacillota</taxon>
        <taxon>Bacilli</taxon>
        <taxon>Bacillales</taxon>
        <taxon>Bacillaceae</taxon>
        <taxon>Mesobacillus</taxon>
    </lineage>
</organism>
<evidence type="ECO:0000313" key="2">
    <source>
        <dbReference type="Proteomes" id="UP000034166"/>
    </source>
</evidence>
<reference evidence="1 2" key="1">
    <citation type="submission" date="2015-04" db="EMBL/GenBank/DDBJ databases">
        <title>Taxonomic description and genome sequence of Bacillus campisalis sp. nov., a novel member of the genus Bacillus isolated from solar saltern.</title>
        <authorList>
            <person name="Mathan Kumar R."/>
            <person name="Kaur G."/>
            <person name="Kumar A."/>
            <person name="Singh N.K."/>
            <person name="Kaur N."/>
            <person name="Kumar N."/>
            <person name="Mayilraj S."/>
        </authorList>
    </citation>
    <scope>NUCLEOTIDE SEQUENCE [LARGE SCALE GENOMIC DNA]</scope>
    <source>
        <strain evidence="1 2">SA2-6</strain>
    </source>
</reference>
<dbReference type="RefSeq" id="WP_046523393.1">
    <property type="nucleotide sequence ID" value="NZ_LAYY01000008.1"/>
</dbReference>
<accession>A0A0M2SZ64</accession>
<dbReference type="Proteomes" id="UP000034166">
    <property type="component" value="Unassembled WGS sequence"/>
</dbReference>
<sequence length="64" mass="7450">MVTKEGYWIPFCLEGRKNGHQRELLEPVLPQEKGEWSPRSTIAARSYPKKRRVVANTTIPQTIR</sequence>
<proteinExistence type="predicted"/>
<gene>
    <name evidence="1" type="ORF">WQ57_08820</name>
</gene>
<name>A0A0M2SZ64_9BACI</name>
<dbReference type="PATRIC" id="fig|1408103.3.peg.1984"/>
<dbReference type="AlphaFoldDB" id="A0A0M2SZ64"/>
<protein>
    <submittedName>
        <fullName evidence="1">Uncharacterized protein</fullName>
    </submittedName>
</protein>